<dbReference type="Proteomes" id="UP000616769">
    <property type="component" value="Unassembled WGS sequence"/>
</dbReference>
<organism evidence="1 2">
    <name type="scientific">Sarcoptes scabiei</name>
    <name type="common">Itch mite</name>
    <name type="synonym">Acarus scabiei</name>
    <dbReference type="NCBI Taxonomy" id="52283"/>
    <lineage>
        <taxon>Eukaryota</taxon>
        <taxon>Metazoa</taxon>
        <taxon>Ecdysozoa</taxon>
        <taxon>Arthropoda</taxon>
        <taxon>Chelicerata</taxon>
        <taxon>Arachnida</taxon>
        <taxon>Acari</taxon>
        <taxon>Acariformes</taxon>
        <taxon>Sarcoptiformes</taxon>
        <taxon>Astigmata</taxon>
        <taxon>Psoroptidia</taxon>
        <taxon>Sarcoptoidea</taxon>
        <taxon>Sarcoptidae</taxon>
        <taxon>Sarcoptinae</taxon>
        <taxon>Sarcoptes</taxon>
    </lineage>
</organism>
<dbReference type="EMBL" id="JXLN01011886">
    <property type="protein sequence ID" value="KPM07786.1"/>
    <property type="molecule type" value="Genomic_DNA"/>
</dbReference>
<sequence>MYSLEKRVDYHLSRIMKGHRLINFKNSIRNLPDNNRIYECIIEILISSLNLISRKTKIIIEAKNLIDDLLQIGSDRNQFNRKEFLNRLESVRKIAINLEQIVWALNSNKEHVRYLAKVFYIPERYRRSDNNTSAMASAHDGSGDSIILLRISIVRTVQRCQEIIEFCRLLRKQIQQTIVAFVEI</sequence>
<dbReference type="AlphaFoldDB" id="A0A132A9W4"/>
<protein>
    <submittedName>
        <fullName evidence="1">Uncharacterized protein</fullName>
    </submittedName>
</protein>
<proteinExistence type="predicted"/>
<comment type="caution">
    <text evidence="1">The sequence shown here is derived from an EMBL/GenBank/DDBJ whole genome shotgun (WGS) entry which is preliminary data.</text>
</comment>
<evidence type="ECO:0000313" key="2">
    <source>
        <dbReference type="Proteomes" id="UP000616769"/>
    </source>
</evidence>
<reference evidence="1 2" key="1">
    <citation type="journal article" date="2015" name="Parasit. Vectors">
        <title>Draft genome of the scabies mite.</title>
        <authorList>
            <person name="Rider S.D.Jr."/>
            <person name="Morgan M.S."/>
            <person name="Arlian L.G."/>
        </authorList>
    </citation>
    <scope>NUCLEOTIDE SEQUENCE [LARGE SCALE GENOMIC DNA]</scope>
    <source>
        <strain evidence="1">Arlian Lab</strain>
    </source>
</reference>
<accession>A0A132A9W4</accession>
<dbReference type="OrthoDB" id="6506024at2759"/>
<evidence type="ECO:0000313" key="1">
    <source>
        <dbReference type="EMBL" id="KPM07786.1"/>
    </source>
</evidence>
<name>A0A132A9W4_SARSC</name>
<gene>
    <name evidence="1" type="ORF">QR98_0062890</name>
</gene>
<dbReference type="VEuPathDB" id="VectorBase:SSCA002863"/>